<evidence type="ECO:0000313" key="2">
    <source>
        <dbReference type="Proteomes" id="UP001424441"/>
    </source>
</evidence>
<organism evidence="1 2">
    <name type="scientific">Paenochrobactrum glaciei</name>
    <dbReference type="NCBI Taxonomy" id="486407"/>
    <lineage>
        <taxon>Bacteria</taxon>
        <taxon>Pseudomonadati</taxon>
        <taxon>Pseudomonadota</taxon>
        <taxon>Alphaproteobacteria</taxon>
        <taxon>Hyphomicrobiales</taxon>
        <taxon>Brucellaceae</taxon>
        <taxon>Paenochrobactrum</taxon>
    </lineage>
</organism>
<gene>
    <name evidence="1" type="ORF">GCM10008943_30790</name>
</gene>
<keyword evidence="2" id="KW-1185">Reference proteome</keyword>
<protein>
    <submittedName>
        <fullName evidence="1">Uncharacterized protein</fullName>
    </submittedName>
</protein>
<comment type="caution">
    <text evidence="1">The sequence shown here is derived from an EMBL/GenBank/DDBJ whole genome shotgun (WGS) entry which is preliminary data.</text>
</comment>
<evidence type="ECO:0000313" key="1">
    <source>
        <dbReference type="EMBL" id="GAA0613252.1"/>
    </source>
</evidence>
<accession>A0ABN1GKR4</accession>
<sequence length="86" mass="9419">MTSKEVERFIEECRFAKIVDTADGQAIRIGSDIINIRSANPELHIEGITVALRQSLQGASCDTNSSVELLQRHSKTGACPATQPHR</sequence>
<reference evidence="1 2" key="1">
    <citation type="journal article" date="2019" name="Int. J. Syst. Evol. Microbiol.">
        <title>The Global Catalogue of Microorganisms (GCM) 10K type strain sequencing project: providing services to taxonomists for standard genome sequencing and annotation.</title>
        <authorList>
            <consortium name="The Broad Institute Genomics Platform"/>
            <consortium name="The Broad Institute Genome Sequencing Center for Infectious Disease"/>
            <person name="Wu L."/>
            <person name="Ma J."/>
        </authorList>
    </citation>
    <scope>NUCLEOTIDE SEQUENCE [LARGE SCALE GENOMIC DNA]</scope>
    <source>
        <strain evidence="1 2">JCM 15115</strain>
    </source>
</reference>
<dbReference type="Proteomes" id="UP001424441">
    <property type="component" value="Unassembled WGS sequence"/>
</dbReference>
<dbReference type="EMBL" id="BAAADE010000010">
    <property type="protein sequence ID" value="GAA0613252.1"/>
    <property type="molecule type" value="Genomic_DNA"/>
</dbReference>
<name>A0ABN1GKR4_9HYPH</name>
<proteinExistence type="predicted"/>